<feature type="domain" description="RDRP C-terminal head" evidence="11">
    <location>
        <begin position="1000"/>
        <end position="1151"/>
    </location>
</feature>
<name>A0ABP9Y5V2_9FUNG</name>
<proteinExistence type="inferred from homology"/>
<comment type="similarity">
    <text evidence="1">Belongs to the RdRP family.</text>
</comment>
<dbReference type="InterPro" id="IPR057596">
    <property type="entry name" value="RDRP_core"/>
</dbReference>
<comment type="catalytic activity">
    <reaction evidence="8">
        <text>RNA(n) + a ribonucleoside 5'-triphosphate = RNA(n+1) + diphosphate</text>
        <dbReference type="Rhea" id="RHEA:21248"/>
        <dbReference type="Rhea" id="RHEA-COMP:14527"/>
        <dbReference type="Rhea" id="RHEA-COMP:17342"/>
        <dbReference type="ChEBI" id="CHEBI:33019"/>
        <dbReference type="ChEBI" id="CHEBI:61557"/>
        <dbReference type="ChEBI" id="CHEBI:140395"/>
        <dbReference type="EC" id="2.7.7.48"/>
    </reaction>
</comment>
<keyword evidence="6" id="KW-0694">RNA-binding</keyword>
<feature type="compositionally biased region" description="Acidic residues" evidence="9">
    <location>
        <begin position="1183"/>
        <end position="1201"/>
    </location>
</feature>
<dbReference type="CDD" id="cd00590">
    <property type="entry name" value="RRM_SF"/>
    <property type="match status" value="1"/>
</dbReference>
<feature type="domain" description="RDRP core" evidence="10">
    <location>
        <begin position="428"/>
        <end position="982"/>
    </location>
</feature>
<comment type="caution">
    <text evidence="12">The sequence shown here is derived from an EMBL/GenBank/DDBJ whole genome shotgun (WGS) entry which is preliminary data.</text>
</comment>
<keyword evidence="7" id="KW-0943">RNA-mediated gene silencing</keyword>
<dbReference type="Pfam" id="PF26253">
    <property type="entry name" value="RdRP_head"/>
    <property type="match status" value="2"/>
</dbReference>
<keyword evidence="3" id="KW-0696">RNA-directed RNA polymerase</keyword>
<evidence type="ECO:0000256" key="6">
    <source>
        <dbReference type="ARBA" id="ARBA00022884"/>
    </source>
</evidence>
<dbReference type="InterPro" id="IPR012677">
    <property type="entry name" value="Nucleotide-bd_a/b_plait_sf"/>
</dbReference>
<evidence type="ECO:0000256" key="2">
    <source>
        <dbReference type="ARBA" id="ARBA00012494"/>
    </source>
</evidence>
<evidence type="ECO:0000313" key="13">
    <source>
        <dbReference type="Proteomes" id="UP001476247"/>
    </source>
</evidence>
<sequence length="1848" mass="212100">MAFGEAPKCLSFSLARQRQSNQQRNNRTVENNGNVASRPEPSRYILVHNLNKLTKPATLLDYFNRFEKVDKVFLNEDDNETLNGSATIVFRKIPREISRLITRHKVDGATVTVEFINDASTEQFYYSSNRRANKSVKFFAKTLSFGSLIAPKKFVSEWTTSQDIRYILQYTQRRVHIFFSHLGAEYKMEYKFKDVYGDMHFERQNDMTTLTIPLRYPGIFWKRNNNSVTEKSRSISVGYSWERVTLIPLEKSIELVTKLTKPLTPISRTDVVNIAYWRVLRLIFRPYPKFAAEFERNLKEAASFNLVPEDLRSHRPPMEVIPASTLPKPLGHVERSGLNLSFDVLYLLESIISYHYVNQYNLTDIFYNQLKQLEPDISCGLLNYIALSKKIVYDPALEFNRIWDKKGMKVKDQRSIPSHCAMLRKVIITPSHMYIQPPSLETTNRVVRHYREYSDRFIRVQFMDEGFNRVGPSLDQKTKEVVYSRIYQILKRGIQIGDRRYEFLAFSSSQLREQGCWFFAPTADLTPDMIRSWMGVFSHEKVVAKHAVRMGQCFSSTRPVYILREDQVAYIEDIKRNGYTFSDGVGKISPALAEEVAIQMDLRTVPSAFQFRLGGAKGVLTVDKSLADEVVKVQLRPSQIKFESKHLTLEVIRTSTFINGYLNRQVITLLSALGVKDEVFMELMDSMLLDINKMLEKPSEAVRVLQSNADSVGTVKSMVSLIQAGFLERKDPYITNLLSLFRINVLKDLKKKAKIIVPNGAYLLGVMDETNTLEEGEVFVQIYNNTNNNAHKEIITGEVVVFRNPCFHPGDVRIVKAVDNPDLHHLIDVVVFSSKGFRDIPSMCSGGDLDGDDYTVYWDPRLIPEKKNFPPMDYTAAPSKVVSDVTIRDIIKFFVNYISHDNLGQIANAHLATADQSDIGARDGKCILLAQLHSEAVDFPKSGKPANLTEDLIVKVFPDFMQKKDKESYESKKVLGRIFRAIDKSNYKDYKAYLTEEAVYDVRLYVPSMESYIKEARERKSVYNRNLSALMNQFGVQTEAEICSGYIIKWLKKGKSKTRFEQHDYTMKAVQSFKKLWQKDFEKEFYDSNKALDLTQRAKIDAKAAAWYYVTYHPAERRRDSSVEGGFLSFPWSIYEYVCEIANRNRHKQLDEVLLSQPIDEETIYEANKQLRLERGDQPEIIESSDDEDDSNDYEYEDSSDDEVITYNARASTSGGHGGTTAAAAAAAAAATGRNNNALVNTGAIVNPITYRPLEPHQSIVTADATMEELSAAFTLQVNQSTKDMSNEQSSNGRENKSVRFYARTLSFGSMIGPRTFANEWTVAKNVRYIIHYTQRRVRILFSHLETEYKIEYNFKDVHGDMHFERKKDTTIFTIPLRYPGLFWKRSGSLTLEIMGLVSIQSWERVILIPLTEDTDLTKLKAPLTPISRTDVVNIAYWRVLRLIFRPYPKFAAEFERNLKEAASFNLVPEDLRSHRPPMEVIPASTLPKPLGHVERSGLNLSFDVLYLLESIISYHYVNQYNLNDTFYNQLKQLGPDISCGLLNYIITSKKHVYDPALEFNRIWDKKGMKIKVQRSVPGHCAMLRKVIITPSHLYIQPPTLETTNRVIRHYREHSDRFIRVQFMDEGFTRVSSSLDPKFNFVLVKLNSNFEKEFYDAKGVLDLTQRAKIEAKAAAWYYVTYHPTERKKRVSLESGFLSFPWCVYEYICEIANKNRHKQLDEFKLSQAIDEGKICEAHQKLRLERGDPSSVEDLSDDNDDNDDPADDYETESSSDDEVITFNPRAYRYGGEQGSSSAATGSVRNNNASVNTGAIANPITYRRSEHNQSIVSATATIEEICKALFSSKQD</sequence>
<feature type="region of interest" description="Disordered" evidence="9">
    <location>
        <begin position="16"/>
        <end position="37"/>
    </location>
</feature>
<dbReference type="InterPro" id="IPR058752">
    <property type="entry name" value="RDRP_C_head"/>
</dbReference>
<evidence type="ECO:0000256" key="7">
    <source>
        <dbReference type="ARBA" id="ARBA00023158"/>
    </source>
</evidence>
<evidence type="ECO:0000256" key="9">
    <source>
        <dbReference type="SAM" id="MobiDB-lite"/>
    </source>
</evidence>
<feature type="domain" description="RDRP core" evidence="10">
    <location>
        <begin position="1589"/>
        <end position="1634"/>
    </location>
</feature>
<gene>
    <name evidence="12" type="ORF">HPULCUR_007823</name>
</gene>
<evidence type="ECO:0000259" key="11">
    <source>
        <dbReference type="Pfam" id="PF26253"/>
    </source>
</evidence>
<dbReference type="InterPro" id="IPR007855">
    <property type="entry name" value="RDRP"/>
</dbReference>
<feature type="compositionally biased region" description="Acidic residues" evidence="9">
    <location>
        <begin position="1752"/>
        <end position="1777"/>
    </location>
</feature>
<evidence type="ECO:0000259" key="10">
    <source>
        <dbReference type="Pfam" id="PF05183"/>
    </source>
</evidence>
<dbReference type="Pfam" id="PF05183">
    <property type="entry name" value="RdRP"/>
    <property type="match status" value="2"/>
</dbReference>
<evidence type="ECO:0000256" key="8">
    <source>
        <dbReference type="ARBA" id="ARBA00048744"/>
    </source>
</evidence>
<dbReference type="EMBL" id="BAABUJ010000022">
    <property type="protein sequence ID" value="GAA5802359.1"/>
    <property type="molecule type" value="Genomic_DNA"/>
</dbReference>
<evidence type="ECO:0000313" key="12">
    <source>
        <dbReference type="EMBL" id="GAA5802359.1"/>
    </source>
</evidence>
<evidence type="ECO:0000256" key="3">
    <source>
        <dbReference type="ARBA" id="ARBA00022484"/>
    </source>
</evidence>
<dbReference type="EC" id="2.7.7.48" evidence="2"/>
<dbReference type="InterPro" id="IPR035979">
    <property type="entry name" value="RBD_domain_sf"/>
</dbReference>
<feature type="compositionally biased region" description="Low complexity" evidence="9">
    <location>
        <begin position="16"/>
        <end position="26"/>
    </location>
</feature>
<organism evidence="12 13">
    <name type="scientific">Helicostylum pulchrum</name>
    <dbReference type="NCBI Taxonomy" id="562976"/>
    <lineage>
        <taxon>Eukaryota</taxon>
        <taxon>Fungi</taxon>
        <taxon>Fungi incertae sedis</taxon>
        <taxon>Mucoromycota</taxon>
        <taxon>Mucoromycotina</taxon>
        <taxon>Mucoromycetes</taxon>
        <taxon>Mucorales</taxon>
        <taxon>Mucorineae</taxon>
        <taxon>Mucoraceae</taxon>
        <taxon>Helicostylum</taxon>
    </lineage>
</organism>
<dbReference type="Proteomes" id="UP001476247">
    <property type="component" value="Unassembled WGS sequence"/>
</dbReference>
<keyword evidence="4" id="KW-0808">Transferase</keyword>
<protein>
    <recommendedName>
        <fullName evidence="2">RNA-directed RNA polymerase</fullName>
        <ecNumber evidence="2">2.7.7.48</ecNumber>
    </recommendedName>
</protein>
<evidence type="ECO:0000256" key="1">
    <source>
        <dbReference type="ARBA" id="ARBA00005762"/>
    </source>
</evidence>
<feature type="region of interest" description="Disordered" evidence="9">
    <location>
        <begin position="1744"/>
        <end position="1779"/>
    </location>
</feature>
<dbReference type="Gene3D" id="3.30.70.330">
    <property type="match status" value="1"/>
</dbReference>
<keyword evidence="13" id="KW-1185">Reference proteome</keyword>
<accession>A0ABP9Y5V2</accession>
<evidence type="ECO:0000256" key="5">
    <source>
        <dbReference type="ARBA" id="ARBA00022695"/>
    </source>
</evidence>
<reference evidence="12 13" key="1">
    <citation type="submission" date="2024-04" db="EMBL/GenBank/DDBJ databases">
        <title>genome sequences of Mucor flavus KT1a and Helicostylum pulchrum KT1b strains isolation_sourced from the surface of a dry-aged beef.</title>
        <authorList>
            <person name="Toyotome T."/>
            <person name="Hosono M."/>
            <person name="Torimaru M."/>
            <person name="Fukuda K."/>
            <person name="Mikami N."/>
        </authorList>
    </citation>
    <scope>NUCLEOTIDE SEQUENCE [LARGE SCALE GENOMIC DNA]</scope>
    <source>
        <strain evidence="12 13">KT1b</strain>
    </source>
</reference>
<keyword evidence="5" id="KW-0548">Nucleotidyltransferase</keyword>
<evidence type="ECO:0000256" key="4">
    <source>
        <dbReference type="ARBA" id="ARBA00022679"/>
    </source>
</evidence>
<dbReference type="PANTHER" id="PTHR23079">
    <property type="entry name" value="RNA-DEPENDENT RNA POLYMERASE"/>
    <property type="match status" value="1"/>
</dbReference>
<feature type="region of interest" description="Disordered" evidence="9">
    <location>
        <begin position="1175"/>
        <end position="1201"/>
    </location>
</feature>
<dbReference type="SUPFAM" id="SSF54928">
    <property type="entry name" value="RNA-binding domain, RBD"/>
    <property type="match status" value="1"/>
</dbReference>
<feature type="domain" description="RDRP C-terminal head" evidence="11">
    <location>
        <begin position="1648"/>
        <end position="1721"/>
    </location>
</feature>
<dbReference type="PANTHER" id="PTHR23079:SF55">
    <property type="entry name" value="RNA-DIRECTED RNA POLYMERASE"/>
    <property type="match status" value="1"/>
</dbReference>